<accession>A0ABQ4M081</accession>
<dbReference type="SUPFAM" id="SSF46785">
    <property type="entry name" value="Winged helix' DNA-binding domain"/>
    <property type="match status" value="1"/>
</dbReference>
<sequence length="173" mass="19596">MFHFLHAIERYSGKLNVSETEYKTGRVLANLFFLTTEIQKDLERRAREFGISYGQYMLLCVLRYQPEGRSNPSALADHLKVTRAAVSSMIDALEKGGYVARELDDRDRRGMVISITEAGLSKVKEMTPLFLSLMNQLVSEFGESDIDSLLQGLAKLRGGFEKLRREDEPEAEG</sequence>
<dbReference type="PANTHER" id="PTHR33164:SF43">
    <property type="entry name" value="HTH-TYPE TRANSCRIPTIONAL REPRESSOR YETL"/>
    <property type="match status" value="1"/>
</dbReference>
<dbReference type="InterPro" id="IPR036390">
    <property type="entry name" value="WH_DNA-bd_sf"/>
</dbReference>
<evidence type="ECO:0000259" key="4">
    <source>
        <dbReference type="PROSITE" id="PS50995"/>
    </source>
</evidence>
<evidence type="ECO:0000256" key="2">
    <source>
        <dbReference type="ARBA" id="ARBA00023125"/>
    </source>
</evidence>
<comment type="caution">
    <text evidence="5">The sequence shown here is derived from an EMBL/GenBank/DDBJ whole genome shotgun (WGS) entry which is preliminary data.</text>
</comment>
<evidence type="ECO:0000256" key="3">
    <source>
        <dbReference type="ARBA" id="ARBA00023163"/>
    </source>
</evidence>
<dbReference type="Proteomes" id="UP000680638">
    <property type="component" value="Unassembled WGS sequence"/>
</dbReference>
<evidence type="ECO:0000313" key="6">
    <source>
        <dbReference type="Proteomes" id="UP000680638"/>
    </source>
</evidence>
<organism evidence="5 6">
    <name type="scientific">Paenibacillus cookii</name>
    <dbReference type="NCBI Taxonomy" id="157839"/>
    <lineage>
        <taxon>Bacteria</taxon>
        <taxon>Bacillati</taxon>
        <taxon>Bacillota</taxon>
        <taxon>Bacilli</taxon>
        <taxon>Bacillales</taxon>
        <taxon>Paenibacillaceae</taxon>
        <taxon>Paenibacillus</taxon>
    </lineage>
</organism>
<gene>
    <name evidence="5" type="ORF">J21TS3_37480</name>
</gene>
<keyword evidence="6" id="KW-1185">Reference proteome</keyword>
<proteinExistence type="predicted"/>
<dbReference type="InterPro" id="IPR000835">
    <property type="entry name" value="HTH_MarR-typ"/>
</dbReference>
<dbReference type="InterPro" id="IPR039422">
    <property type="entry name" value="MarR/SlyA-like"/>
</dbReference>
<keyword evidence="3" id="KW-0804">Transcription</keyword>
<dbReference type="PROSITE" id="PS50995">
    <property type="entry name" value="HTH_MARR_2"/>
    <property type="match status" value="1"/>
</dbReference>
<dbReference type="InterPro" id="IPR036388">
    <property type="entry name" value="WH-like_DNA-bd_sf"/>
</dbReference>
<protein>
    <recommendedName>
        <fullName evidence="4">HTH marR-type domain-containing protein</fullName>
    </recommendedName>
</protein>
<dbReference type="PRINTS" id="PR00598">
    <property type="entry name" value="HTHMARR"/>
</dbReference>
<feature type="domain" description="HTH marR-type" evidence="4">
    <location>
        <begin position="24"/>
        <end position="158"/>
    </location>
</feature>
<keyword evidence="1" id="KW-0805">Transcription regulation</keyword>
<dbReference type="Pfam" id="PF12802">
    <property type="entry name" value="MarR_2"/>
    <property type="match status" value="1"/>
</dbReference>
<name>A0ABQ4M081_9BACL</name>
<dbReference type="SMART" id="SM00347">
    <property type="entry name" value="HTH_MARR"/>
    <property type="match status" value="1"/>
</dbReference>
<dbReference type="EMBL" id="BORW01000023">
    <property type="protein sequence ID" value="GIO68927.1"/>
    <property type="molecule type" value="Genomic_DNA"/>
</dbReference>
<dbReference type="InterPro" id="IPR023187">
    <property type="entry name" value="Tscrpt_reg_MarR-type_CS"/>
</dbReference>
<reference evidence="5 6" key="1">
    <citation type="submission" date="2021-03" db="EMBL/GenBank/DDBJ databases">
        <title>Antimicrobial resistance genes in bacteria isolated from Japanese honey, and their potential for conferring macrolide and lincosamide resistance in the American foulbrood pathogen Paenibacillus larvae.</title>
        <authorList>
            <person name="Okamoto M."/>
            <person name="Kumagai M."/>
            <person name="Kanamori H."/>
            <person name="Takamatsu D."/>
        </authorList>
    </citation>
    <scope>NUCLEOTIDE SEQUENCE [LARGE SCALE GENOMIC DNA]</scope>
    <source>
        <strain evidence="5 6">J21TS3</strain>
    </source>
</reference>
<dbReference type="PROSITE" id="PS01117">
    <property type="entry name" value="HTH_MARR_1"/>
    <property type="match status" value="1"/>
</dbReference>
<keyword evidence="2" id="KW-0238">DNA-binding</keyword>
<dbReference type="Gene3D" id="1.10.10.10">
    <property type="entry name" value="Winged helix-like DNA-binding domain superfamily/Winged helix DNA-binding domain"/>
    <property type="match status" value="1"/>
</dbReference>
<dbReference type="PANTHER" id="PTHR33164">
    <property type="entry name" value="TRANSCRIPTIONAL REGULATOR, MARR FAMILY"/>
    <property type="match status" value="1"/>
</dbReference>
<evidence type="ECO:0000313" key="5">
    <source>
        <dbReference type="EMBL" id="GIO68927.1"/>
    </source>
</evidence>
<dbReference type="RefSeq" id="WP_212951498.1">
    <property type="nucleotide sequence ID" value="NZ_BORW01000023.1"/>
</dbReference>
<evidence type="ECO:0000256" key="1">
    <source>
        <dbReference type="ARBA" id="ARBA00023015"/>
    </source>
</evidence>